<evidence type="ECO:0000313" key="3">
    <source>
        <dbReference type="Proteomes" id="UP000007755"/>
    </source>
</evidence>
<reference evidence="2" key="1">
    <citation type="submission" date="2011-02" db="EMBL/GenBank/DDBJ databases">
        <title>The genome of the leaf-cutting ant Acromyrmex echinatior suggests key adaptations to social evolution and fungus farming.</title>
        <authorList>
            <person name="Nygaard S."/>
            <person name="Zhang G."/>
        </authorList>
    </citation>
    <scope>NUCLEOTIDE SEQUENCE</scope>
</reference>
<keyword evidence="3" id="KW-1185">Reference proteome</keyword>
<gene>
    <name evidence="2" type="ORF">G5I_04699</name>
</gene>
<evidence type="ECO:0000313" key="2">
    <source>
        <dbReference type="EMBL" id="EGI66892.1"/>
    </source>
</evidence>
<dbReference type="InParanoid" id="F4WGC5"/>
<evidence type="ECO:0000256" key="1">
    <source>
        <dbReference type="SAM" id="MobiDB-lite"/>
    </source>
</evidence>
<name>F4WGC5_ACREC</name>
<feature type="region of interest" description="Disordered" evidence="1">
    <location>
        <begin position="114"/>
        <end position="183"/>
    </location>
</feature>
<proteinExistence type="predicted"/>
<dbReference type="Proteomes" id="UP000007755">
    <property type="component" value="Unassembled WGS sequence"/>
</dbReference>
<sequence length="183" mass="20307">MSFGSSYFTLLRATMIGLSAQAPLAEIPDPRVSLPRSRVLPQRTSVSSSTSSLLSPFEIFSSLRLPPPVKRKREAGGALDASTMSARNIAGHHTGYRGDAEQCRWRLALGAESAATKRRGERWRTAEETSGPQGKKEKKRRRRKKEQQRGGEEEEEEDEQEGPLGIVRSRSLVTRDSCDPDDP</sequence>
<dbReference type="AlphaFoldDB" id="F4WGC5"/>
<protein>
    <submittedName>
        <fullName evidence="2">Uncharacterized protein</fullName>
    </submittedName>
</protein>
<accession>F4WGC5</accession>
<dbReference type="EMBL" id="GL888128">
    <property type="protein sequence ID" value="EGI66892.1"/>
    <property type="molecule type" value="Genomic_DNA"/>
</dbReference>
<feature type="compositionally biased region" description="Basic residues" evidence="1">
    <location>
        <begin position="136"/>
        <end position="146"/>
    </location>
</feature>
<feature type="compositionally biased region" description="Acidic residues" evidence="1">
    <location>
        <begin position="152"/>
        <end position="161"/>
    </location>
</feature>
<organism evidence="3">
    <name type="scientific">Acromyrmex echinatior</name>
    <name type="common">Panamanian leafcutter ant</name>
    <name type="synonym">Acromyrmex octospinosus echinatior</name>
    <dbReference type="NCBI Taxonomy" id="103372"/>
    <lineage>
        <taxon>Eukaryota</taxon>
        <taxon>Metazoa</taxon>
        <taxon>Ecdysozoa</taxon>
        <taxon>Arthropoda</taxon>
        <taxon>Hexapoda</taxon>
        <taxon>Insecta</taxon>
        <taxon>Pterygota</taxon>
        <taxon>Neoptera</taxon>
        <taxon>Endopterygota</taxon>
        <taxon>Hymenoptera</taxon>
        <taxon>Apocrita</taxon>
        <taxon>Aculeata</taxon>
        <taxon>Formicoidea</taxon>
        <taxon>Formicidae</taxon>
        <taxon>Myrmicinae</taxon>
        <taxon>Acromyrmex</taxon>
    </lineage>
</organism>
<feature type="region of interest" description="Disordered" evidence="1">
    <location>
        <begin position="73"/>
        <end position="97"/>
    </location>
</feature>